<dbReference type="GO" id="GO:0050613">
    <property type="term" value="F:Delta14-sterol reductase activity"/>
    <property type="evidence" value="ECO:0007669"/>
    <property type="project" value="TreeGrafter"/>
</dbReference>
<organism evidence="8 9">
    <name type="scientific">Adineta ricciae</name>
    <name type="common">Rotifer</name>
    <dbReference type="NCBI Taxonomy" id="249248"/>
    <lineage>
        <taxon>Eukaryota</taxon>
        <taxon>Metazoa</taxon>
        <taxon>Spiralia</taxon>
        <taxon>Gnathifera</taxon>
        <taxon>Rotifera</taxon>
        <taxon>Eurotatoria</taxon>
        <taxon>Bdelloidea</taxon>
        <taxon>Adinetida</taxon>
        <taxon>Adinetidae</taxon>
        <taxon>Adineta</taxon>
    </lineage>
</organism>
<dbReference type="SUPFAM" id="SSF63748">
    <property type="entry name" value="Tudor/PWWP/MBT"/>
    <property type="match status" value="1"/>
</dbReference>
<evidence type="ECO:0000313" key="8">
    <source>
        <dbReference type="EMBL" id="CAF1595120.1"/>
    </source>
</evidence>
<evidence type="ECO:0000313" key="9">
    <source>
        <dbReference type="Proteomes" id="UP000663828"/>
    </source>
</evidence>
<feature type="transmembrane region" description="Helical" evidence="6">
    <location>
        <begin position="117"/>
        <end position="137"/>
    </location>
</feature>
<dbReference type="PANTHER" id="PTHR21257">
    <property type="entry name" value="DELTA(14)-STEROL REDUCTASE"/>
    <property type="match status" value="1"/>
</dbReference>
<protein>
    <recommendedName>
        <fullName evidence="7">Tudor domain-containing protein</fullName>
    </recommendedName>
</protein>
<feature type="transmembrane region" description="Helical" evidence="6">
    <location>
        <begin position="307"/>
        <end position="326"/>
    </location>
</feature>
<dbReference type="InterPro" id="IPR001171">
    <property type="entry name" value="ERG24_DHCR-like"/>
</dbReference>
<dbReference type="SMART" id="SM00333">
    <property type="entry name" value="TUDOR"/>
    <property type="match status" value="1"/>
</dbReference>
<dbReference type="Gene3D" id="1.20.120.1630">
    <property type="match status" value="1"/>
</dbReference>
<dbReference type="Proteomes" id="UP000663828">
    <property type="component" value="Unassembled WGS sequence"/>
</dbReference>
<dbReference type="GO" id="GO:0005637">
    <property type="term" value="C:nuclear inner membrane"/>
    <property type="evidence" value="ECO:0007669"/>
    <property type="project" value="TreeGrafter"/>
</dbReference>
<feature type="transmembrane region" description="Helical" evidence="6">
    <location>
        <begin position="332"/>
        <end position="350"/>
    </location>
</feature>
<dbReference type="GO" id="GO:0006695">
    <property type="term" value="P:cholesterol biosynthetic process"/>
    <property type="evidence" value="ECO:0007669"/>
    <property type="project" value="TreeGrafter"/>
</dbReference>
<dbReference type="AlphaFoldDB" id="A0A816AB35"/>
<accession>A0A816AB35</accession>
<gene>
    <name evidence="8" type="ORF">XAT740_LOCUS47007</name>
</gene>
<feature type="transmembrane region" description="Helical" evidence="6">
    <location>
        <begin position="74"/>
        <end position="97"/>
    </location>
</feature>
<feature type="transmembrane region" description="Helical" evidence="6">
    <location>
        <begin position="266"/>
        <end position="286"/>
    </location>
</feature>
<comment type="caution">
    <text evidence="8">The sequence shown here is derived from an EMBL/GenBank/DDBJ whole genome shotgun (WGS) entry which is preliminary data.</text>
</comment>
<feature type="transmembrane region" description="Helical" evidence="6">
    <location>
        <begin position="237"/>
        <end position="260"/>
    </location>
</feature>
<evidence type="ECO:0000256" key="6">
    <source>
        <dbReference type="SAM" id="Phobius"/>
    </source>
</evidence>
<keyword evidence="3 6" id="KW-0812">Transmembrane</keyword>
<keyword evidence="9" id="KW-1185">Reference proteome</keyword>
<feature type="transmembrane region" description="Helical" evidence="6">
    <location>
        <begin position="188"/>
        <end position="208"/>
    </location>
</feature>
<dbReference type="PANTHER" id="PTHR21257:SF52">
    <property type="entry name" value="DELTA(14)-STEROL REDUCTASE TM7SF2"/>
    <property type="match status" value="1"/>
</dbReference>
<evidence type="ECO:0000256" key="2">
    <source>
        <dbReference type="ARBA" id="ARBA00005402"/>
    </source>
</evidence>
<keyword evidence="5 6" id="KW-0472">Membrane</keyword>
<proteinExistence type="inferred from homology"/>
<evidence type="ECO:0000256" key="5">
    <source>
        <dbReference type="ARBA" id="ARBA00023136"/>
    </source>
</evidence>
<reference evidence="8" key="1">
    <citation type="submission" date="2021-02" db="EMBL/GenBank/DDBJ databases">
        <authorList>
            <person name="Nowell W R."/>
        </authorList>
    </citation>
    <scope>NUCLEOTIDE SEQUENCE</scope>
</reference>
<dbReference type="EMBL" id="CAJNOR010006431">
    <property type="protein sequence ID" value="CAF1595120.1"/>
    <property type="molecule type" value="Genomic_DNA"/>
</dbReference>
<comment type="similarity">
    <text evidence="2">Belongs to the ERG4/ERG24 family.</text>
</comment>
<sequence length="463" mass="54512">MSSSIPVGTTVLAKWPLTSNYYKARIIDYTDENLYICQFLDESIIALPAKYVDLPEKFQRTSKKLSLMRSEQMFFDRSISFSSMIISLGWIAMFLYVQHWFHYHLESQTRSHQYPLVVIQYFAVWFSLQLIFARYLPHLSAEKLVYIKESQPSIHYQHRSNSLFAYVGTCLLMYVFRENIPLRELTKSYYLLGLFSLGFALTLSLILLTNKLYSRYCSISIDEHEQHQKQTYFDYHLFLAIRPGILLWPALNFLLLLTILKYNRQVSVRFALSILLQTIYIINVFVNETSMIRQSLEISPPSSFDAIFTNLCWVPFMATLTSFYIGKSHRPVHVYILILSVIFFSFGFLMQRLAIRQRIAFQAMNSSTQFDSVMMNNMQRILTSGCWRWCRNPHLLAEIFMVIGWTLPAGIYHPAPWLYALYIIGMAIYKAHYFDRTLRKTCTNEAYKEYVANVKYTLVPYVY</sequence>
<evidence type="ECO:0000259" key="7">
    <source>
        <dbReference type="SMART" id="SM00333"/>
    </source>
</evidence>
<feature type="domain" description="Tudor" evidence="7">
    <location>
        <begin position="3"/>
        <end position="60"/>
    </location>
</feature>
<evidence type="ECO:0000256" key="4">
    <source>
        <dbReference type="ARBA" id="ARBA00022989"/>
    </source>
</evidence>
<keyword evidence="4 6" id="KW-1133">Transmembrane helix</keyword>
<dbReference type="GO" id="GO:0005789">
    <property type="term" value="C:endoplasmic reticulum membrane"/>
    <property type="evidence" value="ECO:0007669"/>
    <property type="project" value="TreeGrafter"/>
</dbReference>
<comment type="subcellular location">
    <subcellularLocation>
        <location evidence="1">Membrane</location>
        <topology evidence="1">Multi-pass membrane protein</topology>
    </subcellularLocation>
</comment>
<evidence type="ECO:0000256" key="3">
    <source>
        <dbReference type="ARBA" id="ARBA00022692"/>
    </source>
</evidence>
<dbReference type="Gene3D" id="2.30.30.140">
    <property type="match status" value="1"/>
</dbReference>
<dbReference type="Pfam" id="PF01222">
    <property type="entry name" value="ERG4_ERG24"/>
    <property type="match status" value="1"/>
</dbReference>
<feature type="transmembrane region" description="Helical" evidence="6">
    <location>
        <begin position="417"/>
        <end position="434"/>
    </location>
</feature>
<name>A0A816AB35_ADIRI</name>
<dbReference type="InterPro" id="IPR002999">
    <property type="entry name" value="Tudor"/>
</dbReference>
<evidence type="ECO:0000256" key="1">
    <source>
        <dbReference type="ARBA" id="ARBA00004141"/>
    </source>
</evidence>